<dbReference type="InterPro" id="IPR040265">
    <property type="entry name" value="CHUP1/IPGA1-like"/>
</dbReference>
<keyword evidence="5" id="KW-1185">Reference proteome</keyword>
<feature type="compositionally biased region" description="Pro residues" evidence="3">
    <location>
        <begin position="91"/>
        <end position="105"/>
    </location>
</feature>
<evidence type="ECO:0008006" key="6">
    <source>
        <dbReference type="Google" id="ProtNLM"/>
    </source>
</evidence>
<evidence type="ECO:0000256" key="1">
    <source>
        <dbReference type="ARBA" id="ARBA00023054"/>
    </source>
</evidence>
<reference evidence="4 5" key="1">
    <citation type="journal article" date="2023" name="Life. Sci Alliance">
        <title>Evolutionary insights into 3D genome organization and epigenetic landscape of Vigna mungo.</title>
        <authorList>
            <person name="Junaid A."/>
            <person name="Singh B."/>
            <person name="Bhatia S."/>
        </authorList>
    </citation>
    <scope>NUCLEOTIDE SEQUENCE [LARGE SCALE GENOMIC DNA]</scope>
    <source>
        <strain evidence="4">Urdbean</strain>
    </source>
</reference>
<protein>
    <recommendedName>
        <fullName evidence="6">Protein CHUP1, chloroplastic</fullName>
    </recommendedName>
</protein>
<feature type="compositionally biased region" description="Low complexity" evidence="3">
    <location>
        <begin position="110"/>
        <end position="123"/>
    </location>
</feature>
<name>A0AAQ3P5G6_VIGMU</name>
<proteinExistence type="predicted"/>
<dbReference type="PANTHER" id="PTHR31342:SF43">
    <property type="entry name" value="F11A17.16"/>
    <property type="match status" value="1"/>
</dbReference>
<organism evidence="4 5">
    <name type="scientific">Vigna mungo</name>
    <name type="common">Black gram</name>
    <name type="synonym">Phaseolus mungo</name>
    <dbReference type="NCBI Taxonomy" id="3915"/>
    <lineage>
        <taxon>Eukaryota</taxon>
        <taxon>Viridiplantae</taxon>
        <taxon>Streptophyta</taxon>
        <taxon>Embryophyta</taxon>
        <taxon>Tracheophyta</taxon>
        <taxon>Spermatophyta</taxon>
        <taxon>Magnoliopsida</taxon>
        <taxon>eudicotyledons</taxon>
        <taxon>Gunneridae</taxon>
        <taxon>Pentapetalae</taxon>
        <taxon>rosids</taxon>
        <taxon>fabids</taxon>
        <taxon>Fabales</taxon>
        <taxon>Fabaceae</taxon>
        <taxon>Papilionoideae</taxon>
        <taxon>50 kb inversion clade</taxon>
        <taxon>NPAAA clade</taxon>
        <taxon>indigoferoid/millettioid clade</taxon>
        <taxon>Phaseoleae</taxon>
        <taxon>Vigna</taxon>
    </lineage>
</organism>
<dbReference type="PANTHER" id="PTHR31342">
    <property type="entry name" value="PROTEIN CHUP1, CHLOROPLASTIC"/>
    <property type="match status" value="1"/>
</dbReference>
<dbReference type="Proteomes" id="UP001374535">
    <property type="component" value="Chromosome 2"/>
</dbReference>
<evidence type="ECO:0000313" key="4">
    <source>
        <dbReference type="EMBL" id="WVZ20962.1"/>
    </source>
</evidence>
<accession>A0AAQ3P5G6</accession>
<gene>
    <name evidence="4" type="ORF">V8G54_008284</name>
</gene>
<dbReference type="EMBL" id="CP144699">
    <property type="protein sequence ID" value="WVZ20962.1"/>
    <property type="molecule type" value="Genomic_DNA"/>
</dbReference>
<dbReference type="AlphaFoldDB" id="A0AAQ3P5G6"/>
<sequence>MSNKCLCDSTHFIAIIVVSVRHQWPPHTITDCVVSHLPHRKVLHKSSVFSRWQVPASTTISIIDIHKNTTIPLTQRTHIFRTRAMKQGSPASPPLPSPPQPPPPTKNVVRLQSSLTPSRLRLPSKYREPPRTPPEVVNGVVSTPTRRAQSVTPELKHTSRIKRGLVLNKAKPNEEVVGTHRGREAEEAKAVSRFVRPHVVEQFARPRSAVGEFTMKRDKEDPDGKSKKELMEKLEVSESLIKNLQSEVLALKAELEKVKGLNVELESHNRKLTKDVAAAESKVMSLGGSEKMKEPIAEHQSPKFKHIQKLIADKLERSIVKKEAITDGCFVKASPPASTAIPTIPEATTIRVGRKPPLKACLPPPPPPMPPSIPSRPVAKVNNTQRAPAFVKLLHSLNSQEEMKNTTGSVKQQKPVAVNVHSSIVGEIQNRSAHLLAIRADIETKGNFINDLIKKVVEAAYTDIEDVLNFVNWLDGELSSLADERAVLKHFNWPERKADAMREAAVEYRELKLLEQEISSFKDDPEIPCGASLRKMATLLDNIQKLIKLRNSVMRSYQDYKIPTAWMLDSGITEKIKQASMILVKMYMKRVTMELGSARNSDRQSSQESLLLQGVHFAYRAHQFAGGLDAETLCAFEEIRQHVPGHLAGSRELLAGIASSRNKKKHAEILKKKLSIGWLRKFSS</sequence>
<dbReference type="GO" id="GO:0055028">
    <property type="term" value="C:cortical microtubule"/>
    <property type="evidence" value="ECO:0007669"/>
    <property type="project" value="TreeGrafter"/>
</dbReference>
<feature type="region of interest" description="Disordered" evidence="3">
    <location>
        <begin position="85"/>
        <end position="139"/>
    </location>
</feature>
<evidence type="ECO:0000256" key="3">
    <source>
        <dbReference type="SAM" id="MobiDB-lite"/>
    </source>
</evidence>
<evidence type="ECO:0000256" key="2">
    <source>
        <dbReference type="SAM" id="Coils"/>
    </source>
</evidence>
<keyword evidence="1 2" id="KW-0175">Coiled coil</keyword>
<dbReference type="GO" id="GO:0072699">
    <property type="term" value="P:protein localization to cortical microtubule cytoskeleton"/>
    <property type="evidence" value="ECO:0007669"/>
    <property type="project" value="TreeGrafter"/>
</dbReference>
<evidence type="ECO:0000313" key="5">
    <source>
        <dbReference type="Proteomes" id="UP001374535"/>
    </source>
</evidence>
<feature type="coiled-coil region" evidence="2">
    <location>
        <begin position="227"/>
        <end position="282"/>
    </location>
</feature>